<keyword evidence="2 3" id="KW-0786">Thiamine pyrophosphate</keyword>
<evidence type="ECO:0000313" key="8">
    <source>
        <dbReference type="Proteomes" id="UP001500928"/>
    </source>
</evidence>
<keyword evidence="8" id="KW-1185">Reference proteome</keyword>
<dbReference type="PANTHER" id="PTHR18968:SF129">
    <property type="entry name" value="ACETOLACTATE SYNTHASE"/>
    <property type="match status" value="1"/>
</dbReference>
<dbReference type="RefSeq" id="WP_345411427.1">
    <property type="nucleotide sequence ID" value="NZ_BAABHO010000006.1"/>
</dbReference>
<dbReference type="SUPFAM" id="SSF52467">
    <property type="entry name" value="DHS-like NAD/FAD-binding domain"/>
    <property type="match status" value="1"/>
</dbReference>
<dbReference type="InterPro" id="IPR045229">
    <property type="entry name" value="TPP_enz"/>
</dbReference>
<dbReference type="InterPro" id="IPR000399">
    <property type="entry name" value="TPP-bd_CS"/>
</dbReference>
<dbReference type="Proteomes" id="UP001500928">
    <property type="component" value="Unassembled WGS sequence"/>
</dbReference>
<dbReference type="Pfam" id="PF02776">
    <property type="entry name" value="TPP_enzyme_N"/>
    <property type="match status" value="1"/>
</dbReference>
<name>A0ABP9ACU2_9PSEU</name>
<reference evidence="8" key="1">
    <citation type="journal article" date="2019" name="Int. J. Syst. Evol. Microbiol.">
        <title>The Global Catalogue of Microorganisms (GCM) 10K type strain sequencing project: providing services to taxonomists for standard genome sequencing and annotation.</title>
        <authorList>
            <consortium name="The Broad Institute Genomics Platform"/>
            <consortium name="The Broad Institute Genome Sequencing Center for Infectious Disease"/>
            <person name="Wu L."/>
            <person name="Ma J."/>
        </authorList>
    </citation>
    <scope>NUCLEOTIDE SEQUENCE [LARGE SCALE GENOMIC DNA]</scope>
    <source>
        <strain evidence="8">JCM 17979</strain>
    </source>
</reference>
<evidence type="ECO:0000259" key="5">
    <source>
        <dbReference type="Pfam" id="PF02775"/>
    </source>
</evidence>
<dbReference type="InterPro" id="IPR029061">
    <property type="entry name" value="THDP-binding"/>
</dbReference>
<evidence type="ECO:0000256" key="2">
    <source>
        <dbReference type="ARBA" id="ARBA00023052"/>
    </source>
</evidence>
<dbReference type="InterPro" id="IPR012000">
    <property type="entry name" value="Thiamin_PyroP_enz_cen_dom"/>
</dbReference>
<comment type="caution">
    <text evidence="7">The sequence shown here is derived from an EMBL/GenBank/DDBJ whole genome shotgun (WGS) entry which is preliminary data.</text>
</comment>
<evidence type="ECO:0000256" key="3">
    <source>
        <dbReference type="RuleBase" id="RU362132"/>
    </source>
</evidence>
<feature type="domain" description="Thiamine pyrophosphate enzyme TPP-binding" evidence="5">
    <location>
        <begin position="387"/>
        <end position="534"/>
    </location>
</feature>
<evidence type="ECO:0000256" key="1">
    <source>
        <dbReference type="ARBA" id="ARBA00007812"/>
    </source>
</evidence>
<dbReference type="InterPro" id="IPR029035">
    <property type="entry name" value="DHS-like_NAD/FAD-binding_dom"/>
</dbReference>
<dbReference type="InterPro" id="IPR011766">
    <property type="entry name" value="TPP_enzyme_TPP-bd"/>
</dbReference>
<organism evidence="7 8">
    <name type="scientific">Actinomycetospora chlora</name>
    <dbReference type="NCBI Taxonomy" id="663608"/>
    <lineage>
        <taxon>Bacteria</taxon>
        <taxon>Bacillati</taxon>
        <taxon>Actinomycetota</taxon>
        <taxon>Actinomycetes</taxon>
        <taxon>Pseudonocardiales</taxon>
        <taxon>Pseudonocardiaceae</taxon>
        <taxon>Actinomycetospora</taxon>
    </lineage>
</organism>
<sequence length="554" mass="60658">MRASDLFMKCLEAEGVEYVFGVPGEENADLLMSMRDSSVRFVATHHEAGAAFMADVYGRLTGHPGVCLSTLGPGASNLVTGVANANMDNSPVVAVTGQGATTRLHKESHQAMNVVNMFSPITKWTTSLRDETTIPEVLRKAFKLAVAEKPGATHVELPEDIAKHEVEGAAPIVPPEKVRRPVPDEKSIEAALDLIARAERPVLLVGQGCVRTRVSRQLQRFVETTGIYAGMTFMGKGALSDRHERSLYAVGLGSRDYVTEVFEAADLVIAVGYDMVEWPPARWNIGRTKRLLHIDFDPAEVDDAYRPTVEIVGDVAAALWAINEGLTEAHRYPDIELHRRTRQALTDEITEAGASAEAETGDFPMKPQRILAELRAEMDDEDILISDVGAHKMWVARHYPTYSPNSCIISNGFCSMGIAVPGGVSASLVEPDRRVVAISGDGGFMMNMAELATATRLGVAPVNVVWEDNDYGLISWKQEVEFGHHFGTEFRTPDLVGISEGLGCHARRIESADEFRPALKEAFDRRDKPSVIVVPVDYSENVKLTKRLGQLIAR</sequence>
<evidence type="ECO:0000259" key="4">
    <source>
        <dbReference type="Pfam" id="PF00205"/>
    </source>
</evidence>
<dbReference type="PROSITE" id="PS00187">
    <property type="entry name" value="TPP_ENZYMES"/>
    <property type="match status" value="1"/>
</dbReference>
<dbReference type="SUPFAM" id="SSF52518">
    <property type="entry name" value="Thiamin diphosphate-binding fold (THDP-binding)"/>
    <property type="match status" value="2"/>
</dbReference>
<evidence type="ECO:0000313" key="7">
    <source>
        <dbReference type="EMBL" id="GAA4779202.1"/>
    </source>
</evidence>
<evidence type="ECO:0000259" key="6">
    <source>
        <dbReference type="Pfam" id="PF02776"/>
    </source>
</evidence>
<protein>
    <submittedName>
        <fullName evidence="7">Acetolactate synthase large subunit</fullName>
    </submittedName>
</protein>
<dbReference type="PANTHER" id="PTHR18968">
    <property type="entry name" value="THIAMINE PYROPHOSPHATE ENZYMES"/>
    <property type="match status" value="1"/>
</dbReference>
<dbReference type="CDD" id="cd07035">
    <property type="entry name" value="TPP_PYR_POX_like"/>
    <property type="match status" value="1"/>
</dbReference>
<gene>
    <name evidence="7" type="ORF">GCM10023200_10360</name>
</gene>
<feature type="domain" description="Thiamine pyrophosphate enzyme central" evidence="4">
    <location>
        <begin position="188"/>
        <end position="321"/>
    </location>
</feature>
<dbReference type="InterPro" id="IPR012001">
    <property type="entry name" value="Thiamin_PyroP_enz_TPP-bd_dom"/>
</dbReference>
<dbReference type="Gene3D" id="3.40.50.970">
    <property type="match status" value="2"/>
</dbReference>
<dbReference type="Pfam" id="PF02775">
    <property type="entry name" value="TPP_enzyme_C"/>
    <property type="match status" value="1"/>
</dbReference>
<feature type="domain" description="Thiamine pyrophosphate enzyme N-terminal TPP-binding" evidence="6">
    <location>
        <begin position="1"/>
        <end position="114"/>
    </location>
</feature>
<dbReference type="NCBIfam" id="NF006187">
    <property type="entry name" value="PRK08322.1"/>
    <property type="match status" value="1"/>
</dbReference>
<dbReference type="Gene3D" id="3.40.50.1220">
    <property type="entry name" value="TPP-binding domain"/>
    <property type="match status" value="1"/>
</dbReference>
<comment type="similarity">
    <text evidence="1 3">Belongs to the TPP enzyme family.</text>
</comment>
<proteinExistence type="inferred from homology"/>
<dbReference type="EMBL" id="BAABHO010000006">
    <property type="protein sequence ID" value="GAA4779202.1"/>
    <property type="molecule type" value="Genomic_DNA"/>
</dbReference>
<dbReference type="Pfam" id="PF00205">
    <property type="entry name" value="TPP_enzyme_M"/>
    <property type="match status" value="1"/>
</dbReference>
<accession>A0ABP9ACU2</accession>